<reference evidence="3" key="1">
    <citation type="submission" date="2020-09" db="EMBL/GenBank/DDBJ databases">
        <title>Genome seq and assembly of Tianweitania sp.</title>
        <authorList>
            <person name="Chhetri G."/>
        </authorList>
    </citation>
    <scope>NUCLEOTIDE SEQUENCE</scope>
    <source>
        <strain evidence="3">Rool2</strain>
    </source>
</reference>
<dbReference type="InterPro" id="IPR002477">
    <property type="entry name" value="Peptidoglycan-bd-like"/>
</dbReference>
<protein>
    <submittedName>
        <fullName evidence="3">Lytic murein transglycosylase</fullName>
    </submittedName>
</protein>
<gene>
    <name evidence="3" type="ORF">ICI42_01685</name>
</gene>
<proteinExistence type="predicted"/>
<dbReference type="PANTHER" id="PTHR30163">
    <property type="entry name" value="MEMBRANE-BOUND LYTIC MUREIN TRANSGLYCOSYLASE B"/>
    <property type="match status" value="1"/>
</dbReference>
<dbReference type="Proteomes" id="UP000643405">
    <property type="component" value="Unassembled WGS sequence"/>
</dbReference>
<evidence type="ECO:0000259" key="1">
    <source>
        <dbReference type="Pfam" id="PF01471"/>
    </source>
</evidence>
<dbReference type="Gene3D" id="1.10.530.10">
    <property type="match status" value="1"/>
</dbReference>
<dbReference type="SUPFAM" id="SSF53955">
    <property type="entry name" value="Lysozyme-like"/>
    <property type="match status" value="1"/>
</dbReference>
<dbReference type="EMBL" id="JACVVX010000001">
    <property type="protein sequence ID" value="MBD0413367.1"/>
    <property type="molecule type" value="Genomic_DNA"/>
</dbReference>
<dbReference type="AlphaFoldDB" id="A0A8J6U6M3"/>
<evidence type="ECO:0000259" key="2">
    <source>
        <dbReference type="Pfam" id="PF13406"/>
    </source>
</evidence>
<organism evidence="3 4">
    <name type="scientific">Oryzicola mucosus</name>
    <dbReference type="NCBI Taxonomy" id="2767425"/>
    <lineage>
        <taxon>Bacteria</taxon>
        <taxon>Pseudomonadati</taxon>
        <taxon>Pseudomonadota</taxon>
        <taxon>Alphaproteobacteria</taxon>
        <taxon>Hyphomicrobiales</taxon>
        <taxon>Phyllobacteriaceae</taxon>
        <taxon>Oryzicola</taxon>
    </lineage>
</organism>
<dbReference type="GO" id="GO:0009253">
    <property type="term" value="P:peptidoglycan catabolic process"/>
    <property type="evidence" value="ECO:0007669"/>
    <property type="project" value="TreeGrafter"/>
</dbReference>
<dbReference type="Pfam" id="PF13406">
    <property type="entry name" value="SLT_2"/>
    <property type="match status" value="1"/>
</dbReference>
<dbReference type="Pfam" id="PF01471">
    <property type="entry name" value="PG_binding_1"/>
    <property type="match status" value="1"/>
</dbReference>
<accession>A0A8J6U6M3</accession>
<dbReference type="InterPro" id="IPR011970">
    <property type="entry name" value="MltB_2"/>
</dbReference>
<dbReference type="GO" id="GO:0008933">
    <property type="term" value="F:peptidoglycan lytic transglycosylase activity"/>
    <property type="evidence" value="ECO:0007669"/>
    <property type="project" value="TreeGrafter"/>
</dbReference>
<dbReference type="InterPro" id="IPR036365">
    <property type="entry name" value="PGBD-like_sf"/>
</dbReference>
<dbReference type="SUPFAM" id="SSF47090">
    <property type="entry name" value="PGBD-like"/>
    <property type="match status" value="1"/>
</dbReference>
<evidence type="ECO:0000313" key="4">
    <source>
        <dbReference type="Proteomes" id="UP000643405"/>
    </source>
</evidence>
<evidence type="ECO:0000313" key="3">
    <source>
        <dbReference type="EMBL" id="MBD0413367.1"/>
    </source>
</evidence>
<dbReference type="InterPro" id="IPR023346">
    <property type="entry name" value="Lysozyme-like_dom_sf"/>
</dbReference>
<dbReference type="PANTHER" id="PTHR30163:SF8">
    <property type="entry name" value="LYTIC MUREIN TRANSGLYCOSYLASE"/>
    <property type="match status" value="1"/>
</dbReference>
<name>A0A8J6U6M3_9HYPH</name>
<dbReference type="InterPro" id="IPR043426">
    <property type="entry name" value="MltB-like"/>
</dbReference>
<feature type="domain" description="Transglycosylase SLT" evidence="2">
    <location>
        <begin position="100"/>
        <end position="405"/>
    </location>
</feature>
<dbReference type="InterPro" id="IPR031304">
    <property type="entry name" value="SLT_2"/>
</dbReference>
<dbReference type="RefSeq" id="WP_188162804.1">
    <property type="nucleotide sequence ID" value="NZ_JACVVX010000001.1"/>
</dbReference>
<dbReference type="CDD" id="cd13399">
    <property type="entry name" value="Slt35-like"/>
    <property type="match status" value="1"/>
</dbReference>
<dbReference type="NCBIfam" id="TIGR02283">
    <property type="entry name" value="MltB_2"/>
    <property type="match status" value="1"/>
</dbReference>
<dbReference type="Gene3D" id="1.10.8.350">
    <property type="entry name" value="Bacterial muramidase"/>
    <property type="match status" value="1"/>
</dbReference>
<sequence>MRFSTAFSFPALRCPPLSCRTCPPQGGRSDIGPAFANRRRCKRDAEREAANLPPCGEDVRQDRGGREGTWHIRLLSFFLASLLAAVISTTPSRATPVDDQFRAWLDNDLWPDAQKQGVSRATFDSAFAGIKPNLKLPDLVLPGQKPDTPKVQHQAEFGSPGNYFAEKTIGAVAAGGRSRAKTHAATLTAIERRYGVPGSVVLAIWGRESGFGAAKMPYDAFEVLGTKAFLATRKDMFRKEVLAALQIVQKGLASRDKMKSSWAGALGQPQFLPTSFLEHAVAFDGSGRPDIWNSLPDSLASIANYLVHYGWAKGRDWGFEVAVPASLSCALEGPDQGKRISDWASLGVKRVGGRPFPSNELAAEGFLLMPAGRRGPAFIVTQNFYVLKKYNESDLYALFIGHGADRISAGDHRFSGQWGQVGGLYRSDIAAMQRGLEKAGYDVGGADGLPGFKTRRSIGDWQHSKGQEPTCFPDKGIVDATK</sequence>
<keyword evidence="4" id="KW-1185">Reference proteome</keyword>
<comment type="caution">
    <text evidence="3">The sequence shown here is derived from an EMBL/GenBank/DDBJ whole genome shotgun (WGS) entry which is preliminary data.</text>
</comment>
<feature type="domain" description="Peptidoglycan binding-like" evidence="1">
    <location>
        <begin position="426"/>
        <end position="472"/>
    </location>
</feature>